<evidence type="ECO:0000313" key="1">
    <source>
        <dbReference type="EMBL" id="ADN50349.1"/>
    </source>
</evidence>
<dbReference type="RefSeq" id="WP_013336074.1">
    <property type="nucleotide sequence ID" value="NC_014537.1"/>
</dbReference>
<sequence length="135" mass="15301">MIIEIKRFRSLNELIQTLKGELGNSYRFMYMLKQNWNEILGSENNTALASEISENIRFVDGSLEVFSLRIVYKPGTNTKSNVINDVAGYIQRRSAIIKSVIDRLEALNIDKNRPIIALLVDSIPAMIIVQNEEGA</sequence>
<dbReference type="eggNOG" id="arCOG13824">
    <property type="taxonomic scope" value="Archaea"/>
</dbReference>
<reference evidence="2" key="2">
    <citation type="journal article" date="2010" name="Stand. Genomic Sci.">
        <title>Complete genome sequence of Vulcanisaeta distributa type strain (IC-017T).</title>
        <authorList>
            <person name="Mavromatis K."/>
            <person name="Sikorski J."/>
            <person name="Pabst E."/>
            <person name="Teshima H."/>
            <person name="Lapidus A."/>
            <person name="Lucas S."/>
            <person name="Nolan M."/>
            <person name="Glavina Del Rio T."/>
            <person name="Cheng J."/>
            <person name="Bruce D."/>
            <person name="Goodwin L."/>
            <person name="Pitluck S."/>
            <person name="Liolios K."/>
            <person name="Ivanova N."/>
            <person name="Mikhailova N."/>
            <person name="Pati A."/>
            <person name="Chen A."/>
            <person name="Palaniappan K."/>
            <person name="Land M."/>
            <person name="Hauser L."/>
            <person name="Chang Y."/>
            <person name="Jeffries C."/>
            <person name="Rohde M."/>
            <person name="Spring S."/>
            <person name="Goker M."/>
            <person name="Wirth R."/>
            <person name="Woyke T."/>
            <person name="Bristow J."/>
            <person name="Eisen J."/>
            <person name="Markowitz V."/>
            <person name="Hugenholtz P."/>
            <person name="Klenk H."/>
            <person name="Kyrpides N."/>
        </authorList>
    </citation>
    <scope>NUCLEOTIDE SEQUENCE [LARGE SCALE GENOMIC DNA]</scope>
    <source>
        <strain evidence="2">DSM 14429 / JCM 11212 / NBRC 100878 / IC-017</strain>
    </source>
</reference>
<reference evidence="1 2" key="1">
    <citation type="journal article" date="2010" name="Stand. Genomic Sci.">
        <title>Complete genome sequence of Vulcanisaeta distributa type strain (IC-017).</title>
        <authorList>
            <person name="Mavromatis K."/>
            <person name="Sikorski J."/>
            <person name="Pabst E."/>
            <person name="Teshima H."/>
            <person name="Lapidus A."/>
            <person name="Lucas S."/>
            <person name="Nolan M."/>
            <person name="Glavina Del Rio T."/>
            <person name="Cheng J.F."/>
            <person name="Bruce D."/>
            <person name="Goodwin L."/>
            <person name="Pitluck S."/>
            <person name="Liolios K."/>
            <person name="Ivanova N."/>
            <person name="Mikhailova N."/>
            <person name="Pati A."/>
            <person name="Chen A."/>
            <person name="Palaniappan K."/>
            <person name="Land M."/>
            <person name="Hauser L."/>
            <person name="Chang Y.J."/>
            <person name="Jeffries C.D."/>
            <person name="Rohde M."/>
            <person name="Spring S."/>
            <person name="Goker M."/>
            <person name="Wirth R."/>
            <person name="Woyke T."/>
            <person name="Bristow J."/>
            <person name="Eisen J.A."/>
            <person name="Markowitz V."/>
            <person name="Hugenholtz P."/>
            <person name="Klenk H.P."/>
            <person name="Kyrpides N.C."/>
        </authorList>
    </citation>
    <scope>NUCLEOTIDE SEQUENCE [LARGE SCALE GENOMIC DNA]</scope>
    <source>
        <strain evidence="2">DSM 14429 / JCM 11212 / NBRC 100878 / IC-017</strain>
    </source>
</reference>
<name>E1QPQ3_VULDI</name>
<evidence type="ECO:0000313" key="2">
    <source>
        <dbReference type="Proteomes" id="UP000006681"/>
    </source>
</evidence>
<accession>E1QPQ3</accession>
<dbReference type="HOGENOM" id="CLU_1891560_0_0_2"/>
<organism evidence="1 2">
    <name type="scientific">Vulcanisaeta distributa (strain DSM 14429 / JCM 11212 / NBRC 100878 / IC-017)</name>
    <dbReference type="NCBI Taxonomy" id="572478"/>
    <lineage>
        <taxon>Archaea</taxon>
        <taxon>Thermoproteota</taxon>
        <taxon>Thermoprotei</taxon>
        <taxon>Thermoproteales</taxon>
        <taxon>Thermoproteaceae</taxon>
        <taxon>Vulcanisaeta</taxon>
    </lineage>
</organism>
<dbReference type="KEGG" id="vdi:Vdis_0959"/>
<proteinExistence type="predicted"/>
<protein>
    <submittedName>
        <fullName evidence="1">Uncharacterized protein</fullName>
    </submittedName>
</protein>
<gene>
    <name evidence="1" type="ordered locus">Vdis_0959</name>
</gene>
<dbReference type="GeneID" id="9751888"/>
<dbReference type="STRING" id="572478.Vdis_0959"/>
<keyword evidence="2" id="KW-1185">Reference proteome</keyword>
<dbReference type="OrthoDB" id="27322at2157"/>
<dbReference type="EMBL" id="CP002100">
    <property type="protein sequence ID" value="ADN50349.1"/>
    <property type="molecule type" value="Genomic_DNA"/>
</dbReference>
<dbReference type="Proteomes" id="UP000006681">
    <property type="component" value="Chromosome"/>
</dbReference>
<dbReference type="AlphaFoldDB" id="E1QPQ3"/>